<proteinExistence type="predicted"/>
<dbReference type="EMBL" id="PEDL01000001">
    <property type="protein sequence ID" value="PHV72063.1"/>
    <property type="molecule type" value="Genomic_DNA"/>
</dbReference>
<sequence>MSGSLFGKNFRLSTFGESHGPALGAIIDGCPSNISLSLEDIMKNINRRKPGNPQVATARLETDQVEILSGIFEGKTTGAPIALLIRNMDQKSHDYSTIKEVYRPSHADYTFDQKYGFRDYRGGGRSSGRETAARVAGGAIAIAFLKELGIQITAYTRSIGPVMVPADEIDLSQILLNPVNMPHMQKAEEALAYIAKVKSQQDSVGGTVECIVHGLKPGLGEPVFDKLDALLAYAIMGIGGVKAFEVGVGTQASTLLGSQYNDAFYAEEGTVHKKTNHSGGILGGISDGSSICIRAHFKPTPSISQKQKTITASLQNTVLEIKGRHDPVIVPRAVVVVESMVALTLADLLLSHLGSNLETVKKLYK</sequence>
<comment type="caution">
    <text evidence="1">The sequence shown here is derived from an EMBL/GenBank/DDBJ whole genome shotgun (WGS) entry which is preliminary data.</text>
</comment>
<accession>A0AC61DGA3</accession>
<gene>
    <name evidence="1" type="ORF">CS063_00870</name>
</gene>
<evidence type="ECO:0000313" key="1">
    <source>
        <dbReference type="EMBL" id="PHV72063.1"/>
    </source>
</evidence>
<evidence type="ECO:0000313" key="2">
    <source>
        <dbReference type="Proteomes" id="UP000224460"/>
    </source>
</evidence>
<protein>
    <submittedName>
        <fullName evidence="1">Chorismate synthase</fullName>
    </submittedName>
</protein>
<keyword evidence="2" id="KW-1185">Reference proteome</keyword>
<name>A0AC61DGA3_9FIRM</name>
<reference evidence="1" key="1">
    <citation type="submission" date="2017-10" db="EMBL/GenBank/DDBJ databases">
        <title>Genome sequence of cellulolytic Lachnospiraceae bacterium XHS1971 isolated from hotspring sediment.</title>
        <authorList>
            <person name="Vasudevan G."/>
            <person name="Joshi A.J."/>
            <person name="Hivarkar S."/>
            <person name="Lanjekar V.B."/>
            <person name="Dhakephalkar P.K."/>
            <person name="Dagar S."/>
        </authorList>
    </citation>
    <scope>NUCLEOTIDE SEQUENCE</scope>
    <source>
        <strain evidence="1">XHS1971</strain>
    </source>
</reference>
<dbReference type="Proteomes" id="UP000224460">
    <property type="component" value="Unassembled WGS sequence"/>
</dbReference>
<organism evidence="1 2">
    <name type="scientific">Sporanaerobium hydrogeniformans</name>
    <dbReference type="NCBI Taxonomy" id="3072179"/>
    <lineage>
        <taxon>Bacteria</taxon>
        <taxon>Bacillati</taxon>
        <taxon>Bacillota</taxon>
        <taxon>Clostridia</taxon>
        <taxon>Lachnospirales</taxon>
        <taxon>Lachnospiraceae</taxon>
        <taxon>Sporanaerobium</taxon>
    </lineage>
</organism>